<dbReference type="PANTHER" id="PTHR13173:SF10">
    <property type="entry name" value="WW DOMAIN-BINDING PROTEIN 4"/>
    <property type="match status" value="1"/>
</dbReference>
<proteinExistence type="predicted"/>
<dbReference type="GO" id="GO:0071011">
    <property type="term" value="C:precatalytic spliceosome"/>
    <property type="evidence" value="ECO:0007669"/>
    <property type="project" value="TreeGrafter"/>
</dbReference>
<keyword evidence="1" id="KW-0479">Metal-binding</keyword>
<feature type="region of interest" description="Disordered" evidence="4">
    <location>
        <begin position="142"/>
        <end position="180"/>
    </location>
</feature>
<evidence type="ECO:0000313" key="6">
    <source>
        <dbReference type="EMBL" id="KAG2426298.1"/>
    </source>
</evidence>
<sequence>MTEAWKSNAMYWCDVCKCWLNDTKAARLNHERGAGHQAKLEKKLLDMHKKAERDEHAKQVNEIAMSKIEAAAKKQYALDKKAAEAAAAAEAGQWTWDKGSGYYYNETHRWYYDPKTRWYYGGEPAPAWSQAPPLPTSAMFGTAPHTGGPVPLGHGPGTAPDAGAEAAGGGASGSGRAAAAPPGVFERKTVTRTVVVPKHPVADIGGHQAPTTGRVGGAMGAGVVVEEPAAGAKRKREEGAGGKAAAAAGKGGKAAAISKEEAEALARREAARQRVAQRTAAGFGYV</sequence>
<dbReference type="GO" id="GO:0003723">
    <property type="term" value="F:RNA binding"/>
    <property type="evidence" value="ECO:0007669"/>
    <property type="project" value="TreeGrafter"/>
</dbReference>
<organism evidence="6 7">
    <name type="scientific">Chlamydomonas incerta</name>
    <dbReference type="NCBI Taxonomy" id="51695"/>
    <lineage>
        <taxon>Eukaryota</taxon>
        <taxon>Viridiplantae</taxon>
        <taxon>Chlorophyta</taxon>
        <taxon>core chlorophytes</taxon>
        <taxon>Chlorophyceae</taxon>
        <taxon>CS clade</taxon>
        <taxon>Chlamydomonadales</taxon>
        <taxon>Chlamydomonadaceae</taxon>
        <taxon>Chlamydomonas</taxon>
    </lineage>
</organism>
<dbReference type="InterPro" id="IPR040023">
    <property type="entry name" value="WBP4"/>
</dbReference>
<dbReference type="SMART" id="SM00451">
    <property type="entry name" value="ZnF_U1"/>
    <property type="match status" value="1"/>
</dbReference>
<evidence type="ECO:0000256" key="4">
    <source>
        <dbReference type="SAM" id="MobiDB-lite"/>
    </source>
</evidence>
<keyword evidence="3" id="KW-0862">Zinc</keyword>
<gene>
    <name evidence="6" type="ORF">HXX76_013055</name>
</gene>
<dbReference type="Pfam" id="PF06220">
    <property type="entry name" value="zf-U1"/>
    <property type="match status" value="1"/>
</dbReference>
<evidence type="ECO:0000313" key="7">
    <source>
        <dbReference type="Proteomes" id="UP000650467"/>
    </source>
</evidence>
<keyword evidence="7" id="KW-1185">Reference proteome</keyword>
<dbReference type="InterPro" id="IPR013085">
    <property type="entry name" value="U1-CZ_Znf_C2H2"/>
</dbReference>
<dbReference type="PANTHER" id="PTHR13173">
    <property type="entry name" value="WW DOMAIN BINDING PROTEIN 4"/>
    <property type="match status" value="1"/>
</dbReference>
<dbReference type="SUPFAM" id="SSF57667">
    <property type="entry name" value="beta-beta-alpha zinc fingers"/>
    <property type="match status" value="1"/>
</dbReference>
<reference evidence="6" key="1">
    <citation type="journal article" date="2020" name="bioRxiv">
        <title>Comparative genomics of Chlamydomonas.</title>
        <authorList>
            <person name="Craig R.J."/>
            <person name="Hasan A.R."/>
            <person name="Ness R.W."/>
            <person name="Keightley P.D."/>
        </authorList>
    </citation>
    <scope>NUCLEOTIDE SEQUENCE</scope>
    <source>
        <strain evidence="6">SAG 7.73</strain>
    </source>
</reference>
<dbReference type="Pfam" id="PF17780">
    <property type="entry name" value="OCRE"/>
    <property type="match status" value="1"/>
</dbReference>
<protein>
    <recommendedName>
        <fullName evidence="5">U1-type domain-containing protein</fullName>
    </recommendedName>
</protein>
<feature type="compositionally biased region" description="Low complexity" evidence="4">
    <location>
        <begin position="243"/>
        <end position="255"/>
    </location>
</feature>
<keyword evidence="2" id="KW-0863">Zinc-finger</keyword>
<dbReference type="OrthoDB" id="191651at2759"/>
<dbReference type="AlphaFoldDB" id="A0A835VUH3"/>
<name>A0A835VUH3_CHLIN</name>
<dbReference type="EMBL" id="JAEHOC010000048">
    <property type="protein sequence ID" value="KAG2426298.1"/>
    <property type="molecule type" value="Genomic_DNA"/>
</dbReference>
<evidence type="ECO:0000256" key="2">
    <source>
        <dbReference type="ARBA" id="ARBA00022771"/>
    </source>
</evidence>
<evidence type="ECO:0000256" key="3">
    <source>
        <dbReference type="ARBA" id="ARBA00022833"/>
    </source>
</evidence>
<dbReference type="GO" id="GO:0008270">
    <property type="term" value="F:zinc ion binding"/>
    <property type="evidence" value="ECO:0007669"/>
    <property type="project" value="UniProtKB-KW"/>
</dbReference>
<evidence type="ECO:0000259" key="5">
    <source>
        <dbReference type="SMART" id="SM00451"/>
    </source>
</evidence>
<dbReference type="GO" id="GO:0000398">
    <property type="term" value="P:mRNA splicing, via spliceosome"/>
    <property type="evidence" value="ECO:0007669"/>
    <property type="project" value="InterPro"/>
</dbReference>
<dbReference type="InterPro" id="IPR041591">
    <property type="entry name" value="OCRE"/>
</dbReference>
<dbReference type="InterPro" id="IPR036236">
    <property type="entry name" value="Znf_C2H2_sf"/>
</dbReference>
<feature type="domain" description="U1-type" evidence="5">
    <location>
        <begin position="8"/>
        <end position="43"/>
    </location>
</feature>
<evidence type="ECO:0000256" key="1">
    <source>
        <dbReference type="ARBA" id="ARBA00022723"/>
    </source>
</evidence>
<comment type="caution">
    <text evidence="6">The sequence shown here is derived from an EMBL/GenBank/DDBJ whole genome shotgun (WGS) entry which is preliminary data.</text>
</comment>
<feature type="region of interest" description="Disordered" evidence="4">
    <location>
        <begin position="230"/>
        <end position="255"/>
    </location>
</feature>
<accession>A0A835VUH3</accession>
<dbReference type="Proteomes" id="UP000650467">
    <property type="component" value="Unassembled WGS sequence"/>
</dbReference>
<dbReference type="InterPro" id="IPR003604">
    <property type="entry name" value="Matrin/U1-like-C_Znf_C2H2"/>
</dbReference>